<protein>
    <submittedName>
        <fullName evidence="1">Uncharacterized protein</fullName>
    </submittedName>
</protein>
<sequence length="53" mass="6448">MNKRKKIRSSHIRFHENNDEEEIIHEGAQKYKIEVFIVVIDTLISNLKKRKDR</sequence>
<evidence type="ECO:0000313" key="1">
    <source>
        <dbReference type="EMBL" id="OAF63548.1"/>
    </source>
</evidence>
<proteinExistence type="predicted"/>
<dbReference type="AlphaFoldDB" id="A0A177ANE1"/>
<accession>A0A177ANE1</accession>
<reference evidence="1 2" key="1">
    <citation type="submission" date="2016-04" db="EMBL/GenBank/DDBJ databases">
        <title>The genome of Intoshia linei affirms orthonectids as highly simplified spiralians.</title>
        <authorList>
            <person name="Mikhailov K.V."/>
            <person name="Slusarev G.S."/>
            <person name="Nikitin M.A."/>
            <person name="Logacheva M.D."/>
            <person name="Penin A."/>
            <person name="Aleoshin V."/>
            <person name="Panchin Y.V."/>
        </authorList>
    </citation>
    <scope>NUCLEOTIDE SEQUENCE [LARGE SCALE GENOMIC DNA]</scope>
    <source>
        <strain evidence="1">Intl2013</strain>
        <tissue evidence="1">Whole animal</tissue>
    </source>
</reference>
<evidence type="ECO:0000313" key="2">
    <source>
        <dbReference type="Proteomes" id="UP000078046"/>
    </source>
</evidence>
<name>A0A177ANE1_9BILA</name>
<dbReference type="EMBL" id="LWCA01003255">
    <property type="protein sequence ID" value="OAF63548.1"/>
    <property type="molecule type" value="Genomic_DNA"/>
</dbReference>
<organism evidence="1 2">
    <name type="scientific">Intoshia linei</name>
    <dbReference type="NCBI Taxonomy" id="1819745"/>
    <lineage>
        <taxon>Eukaryota</taxon>
        <taxon>Metazoa</taxon>
        <taxon>Spiralia</taxon>
        <taxon>Lophotrochozoa</taxon>
        <taxon>Mesozoa</taxon>
        <taxon>Orthonectida</taxon>
        <taxon>Rhopaluridae</taxon>
        <taxon>Intoshia</taxon>
    </lineage>
</organism>
<comment type="caution">
    <text evidence="1">The sequence shown here is derived from an EMBL/GenBank/DDBJ whole genome shotgun (WGS) entry which is preliminary data.</text>
</comment>
<keyword evidence="2" id="KW-1185">Reference proteome</keyword>
<dbReference type="Proteomes" id="UP000078046">
    <property type="component" value="Unassembled WGS sequence"/>
</dbReference>
<gene>
    <name evidence="1" type="ORF">A3Q56_08744</name>
</gene>